<proteinExistence type="predicted"/>
<gene>
    <name evidence="1" type="ordered locus">MTR_5g088215</name>
</gene>
<dbReference type="EnsemblPlants" id="KEH28353">
    <property type="protein sequence ID" value="KEH28353"/>
    <property type="gene ID" value="MTR_5g088215"/>
</dbReference>
<sequence>MTCQYYLLNVQGLGTVSCRPTAASKMESFSSSLINISNGTLACSESITTHQVWPLLALEVNSTMQAPSVDADDIIYKQILACYAASVYVSAKPTSQANKIWCD</sequence>
<dbReference type="EMBL" id="CM001221">
    <property type="protein sequence ID" value="KEH28353.1"/>
    <property type="molecule type" value="Genomic_DNA"/>
</dbReference>
<reference evidence="1 3" key="2">
    <citation type="journal article" date="2014" name="BMC Genomics">
        <title>An improved genome release (version Mt4.0) for the model legume Medicago truncatula.</title>
        <authorList>
            <person name="Tang H."/>
            <person name="Krishnakumar V."/>
            <person name="Bidwell S."/>
            <person name="Rosen B."/>
            <person name="Chan A."/>
            <person name="Zhou S."/>
            <person name="Gentzbittel L."/>
            <person name="Childs K.L."/>
            <person name="Yandell M."/>
            <person name="Gundlach H."/>
            <person name="Mayer K.F."/>
            <person name="Schwartz D.C."/>
            <person name="Town C.D."/>
        </authorList>
    </citation>
    <scope>GENOME REANNOTATION</scope>
    <source>
        <strain evidence="1">A17</strain>
        <strain evidence="2 3">cv. Jemalong A17</strain>
    </source>
</reference>
<dbReference type="Proteomes" id="UP000002051">
    <property type="component" value="Chromosome 5"/>
</dbReference>
<evidence type="ECO:0000313" key="2">
    <source>
        <dbReference type="EnsemblPlants" id="KEH28353"/>
    </source>
</evidence>
<reference evidence="1 3" key="1">
    <citation type="journal article" date="2011" name="Nature">
        <title>The Medicago genome provides insight into the evolution of rhizobial symbioses.</title>
        <authorList>
            <person name="Young N.D."/>
            <person name="Debelle F."/>
            <person name="Oldroyd G.E."/>
            <person name="Geurts R."/>
            <person name="Cannon S.B."/>
            <person name="Udvardi M.K."/>
            <person name="Benedito V.A."/>
            <person name="Mayer K.F."/>
            <person name="Gouzy J."/>
            <person name="Schoof H."/>
            <person name="Van de Peer Y."/>
            <person name="Proost S."/>
            <person name="Cook D.R."/>
            <person name="Meyers B.C."/>
            <person name="Spannagl M."/>
            <person name="Cheung F."/>
            <person name="De Mita S."/>
            <person name="Krishnakumar V."/>
            <person name="Gundlach H."/>
            <person name="Zhou S."/>
            <person name="Mudge J."/>
            <person name="Bharti A.K."/>
            <person name="Murray J.D."/>
            <person name="Naoumkina M.A."/>
            <person name="Rosen B."/>
            <person name="Silverstein K.A."/>
            <person name="Tang H."/>
            <person name="Rombauts S."/>
            <person name="Zhao P.X."/>
            <person name="Zhou P."/>
            <person name="Barbe V."/>
            <person name="Bardou P."/>
            <person name="Bechner M."/>
            <person name="Bellec A."/>
            <person name="Berger A."/>
            <person name="Berges H."/>
            <person name="Bidwell S."/>
            <person name="Bisseling T."/>
            <person name="Choisne N."/>
            <person name="Couloux A."/>
            <person name="Denny R."/>
            <person name="Deshpande S."/>
            <person name="Dai X."/>
            <person name="Doyle J.J."/>
            <person name="Dudez A.M."/>
            <person name="Farmer A.D."/>
            <person name="Fouteau S."/>
            <person name="Franken C."/>
            <person name="Gibelin C."/>
            <person name="Gish J."/>
            <person name="Goldstein S."/>
            <person name="Gonzalez A.J."/>
            <person name="Green P.J."/>
            <person name="Hallab A."/>
            <person name="Hartog M."/>
            <person name="Hua A."/>
            <person name="Humphray S.J."/>
            <person name="Jeong D.H."/>
            <person name="Jing Y."/>
            <person name="Jocker A."/>
            <person name="Kenton S.M."/>
            <person name="Kim D.J."/>
            <person name="Klee K."/>
            <person name="Lai H."/>
            <person name="Lang C."/>
            <person name="Lin S."/>
            <person name="Macmil S.L."/>
            <person name="Magdelenat G."/>
            <person name="Matthews L."/>
            <person name="McCorrison J."/>
            <person name="Monaghan E.L."/>
            <person name="Mun J.H."/>
            <person name="Najar F.Z."/>
            <person name="Nicholson C."/>
            <person name="Noirot C."/>
            <person name="O'Bleness M."/>
            <person name="Paule C.R."/>
            <person name="Poulain J."/>
            <person name="Prion F."/>
            <person name="Qin B."/>
            <person name="Qu C."/>
            <person name="Retzel E.F."/>
            <person name="Riddle C."/>
            <person name="Sallet E."/>
            <person name="Samain S."/>
            <person name="Samson N."/>
            <person name="Sanders I."/>
            <person name="Saurat O."/>
            <person name="Scarpelli C."/>
            <person name="Schiex T."/>
            <person name="Segurens B."/>
            <person name="Severin A.J."/>
            <person name="Sherrier D.J."/>
            <person name="Shi R."/>
            <person name="Sims S."/>
            <person name="Singer S.R."/>
            <person name="Sinharoy S."/>
            <person name="Sterck L."/>
            <person name="Viollet A."/>
            <person name="Wang B.B."/>
            <person name="Wang K."/>
            <person name="Wang M."/>
            <person name="Wang X."/>
            <person name="Warfsmann J."/>
            <person name="Weissenbach J."/>
            <person name="White D.D."/>
            <person name="White J.D."/>
            <person name="Wiley G.B."/>
            <person name="Wincker P."/>
            <person name="Xing Y."/>
            <person name="Yang L."/>
            <person name="Yao Z."/>
            <person name="Ying F."/>
            <person name="Zhai J."/>
            <person name="Zhou L."/>
            <person name="Zuber A."/>
            <person name="Denarie J."/>
            <person name="Dixon R.A."/>
            <person name="May G.D."/>
            <person name="Schwartz D.C."/>
            <person name="Rogers J."/>
            <person name="Quetier F."/>
            <person name="Town C.D."/>
            <person name="Roe B.A."/>
        </authorList>
    </citation>
    <scope>NUCLEOTIDE SEQUENCE [LARGE SCALE GENOMIC DNA]</scope>
    <source>
        <strain evidence="1">A17</strain>
        <strain evidence="2 3">cv. Jemalong A17</strain>
    </source>
</reference>
<organism evidence="1 3">
    <name type="scientific">Medicago truncatula</name>
    <name type="common">Barrel medic</name>
    <name type="synonym">Medicago tribuloides</name>
    <dbReference type="NCBI Taxonomy" id="3880"/>
    <lineage>
        <taxon>Eukaryota</taxon>
        <taxon>Viridiplantae</taxon>
        <taxon>Streptophyta</taxon>
        <taxon>Embryophyta</taxon>
        <taxon>Tracheophyta</taxon>
        <taxon>Spermatophyta</taxon>
        <taxon>Magnoliopsida</taxon>
        <taxon>eudicotyledons</taxon>
        <taxon>Gunneridae</taxon>
        <taxon>Pentapetalae</taxon>
        <taxon>rosids</taxon>
        <taxon>fabids</taxon>
        <taxon>Fabales</taxon>
        <taxon>Fabaceae</taxon>
        <taxon>Papilionoideae</taxon>
        <taxon>50 kb inversion clade</taxon>
        <taxon>NPAAA clade</taxon>
        <taxon>Hologalegina</taxon>
        <taxon>IRL clade</taxon>
        <taxon>Trifolieae</taxon>
        <taxon>Medicago</taxon>
    </lineage>
</organism>
<protein>
    <submittedName>
        <fullName evidence="1 2">Uncharacterized protein</fullName>
    </submittedName>
</protein>
<keyword evidence="3" id="KW-1185">Reference proteome</keyword>
<reference evidence="2" key="3">
    <citation type="submission" date="2015-04" db="UniProtKB">
        <authorList>
            <consortium name="EnsemblPlants"/>
        </authorList>
    </citation>
    <scope>IDENTIFICATION</scope>
    <source>
        <strain evidence="2">cv. Jemalong A17</strain>
    </source>
</reference>
<accession>A0A072UGY4</accession>
<name>A0A072UGY4_MEDTR</name>
<evidence type="ECO:0000313" key="3">
    <source>
        <dbReference type="Proteomes" id="UP000002051"/>
    </source>
</evidence>
<dbReference type="AlphaFoldDB" id="A0A072UGY4"/>
<dbReference type="HOGENOM" id="CLU_2267770_0_0_1"/>
<evidence type="ECO:0000313" key="1">
    <source>
        <dbReference type="EMBL" id="KEH28353.1"/>
    </source>
</evidence>